<dbReference type="InterPro" id="IPR019639">
    <property type="entry name" value="DUF2505"/>
</dbReference>
<reference evidence="1 2" key="1">
    <citation type="submission" date="2023-07" db="EMBL/GenBank/DDBJ databases">
        <title>Sequencing the genomes of 1000 actinobacteria strains.</title>
        <authorList>
            <person name="Klenk H.-P."/>
        </authorList>
    </citation>
    <scope>NUCLEOTIDE SEQUENCE [LARGE SCALE GENOMIC DNA]</scope>
    <source>
        <strain evidence="1 2">DSM 17163</strain>
    </source>
</reference>
<proteinExistence type="predicted"/>
<gene>
    <name evidence="1" type="ORF">J2S70_001401</name>
</gene>
<evidence type="ECO:0008006" key="3">
    <source>
        <dbReference type="Google" id="ProtNLM"/>
    </source>
</evidence>
<accession>A0ABT9NHK0</accession>
<name>A0ABT9NHK0_9ACTO</name>
<dbReference type="EMBL" id="JAUSQX010000001">
    <property type="protein sequence ID" value="MDP9806819.1"/>
    <property type="molecule type" value="Genomic_DNA"/>
</dbReference>
<evidence type="ECO:0000313" key="1">
    <source>
        <dbReference type="EMBL" id="MDP9806819.1"/>
    </source>
</evidence>
<evidence type="ECO:0000313" key="2">
    <source>
        <dbReference type="Proteomes" id="UP001243212"/>
    </source>
</evidence>
<protein>
    <recommendedName>
        <fullName evidence="3">DUF2505 domain-containing protein</fullName>
    </recommendedName>
</protein>
<organism evidence="1 2">
    <name type="scientific">Trueperella bonasi</name>
    <dbReference type="NCBI Taxonomy" id="312286"/>
    <lineage>
        <taxon>Bacteria</taxon>
        <taxon>Bacillati</taxon>
        <taxon>Actinomycetota</taxon>
        <taxon>Actinomycetes</taxon>
        <taxon>Actinomycetales</taxon>
        <taxon>Actinomycetaceae</taxon>
        <taxon>Trueperella</taxon>
    </lineage>
</organism>
<sequence length="169" mass="17956">MKFESETSFVGPINIVLEVLGSKALLQKRLEELGARGKVEYDGTTTAHTFRAFVPNSELPAAARSFLPNGLKALLHGQVTELTGHPRGACLAYDVTIEGAPASGSLTYVLGDGGATTPAKITGDINVKIPFVGGRIEKAAIERAGKVLSRDVVLVNEEIARVRSENQDQ</sequence>
<comment type="caution">
    <text evidence="1">The sequence shown here is derived from an EMBL/GenBank/DDBJ whole genome shotgun (WGS) entry which is preliminary data.</text>
</comment>
<dbReference type="Pfam" id="PF10698">
    <property type="entry name" value="DUF2505"/>
    <property type="match status" value="1"/>
</dbReference>
<dbReference type="RefSeq" id="WP_307683016.1">
    <property type="nucleotide sequence ID" value="NZ_JAUSQX010000001.1"/>
</dbReference>
<dbReference type="Proteomes" id="UP001243212">
    <property type="component" value="Unassembled WGS sequence"/>
</dbReference>
<keyword evidence="2" id="KW-1185">Reference proteome</keyword>